<dbReference type="SMART" id="SM00382">
    <property type="entry name" value="AAA"/>
    <property type="match status" value="1"/>
</dbReference>
<dbReference type="PROSITE" id="PS50110">
    <property type="entry name" value="RESPONSE_REGULATORY"/>
    <property type="match status" value="1"/>
</dbReference>
<feature type="domain" description="Sigma-54 factor interaction" evidence="7">
    <location>
        <begin position="144"/>
        <end position="374"/>
    </location>
</feature>
<dbReference type="InterPro" id="IPR001789">
    <property type="entry name" value="Sig_transdc_resp-reg_receiver"/>
</dbReference>
<accession>A0ABS1HE39</accession>
<dbReference type="Gene3D" id="3.40.50.2300">
    <property type="match status" value="1"/>
</dbReference>
<dbReference type="PROSITE" id="PS00676">
    <property type="entry name" value="SIGMA54_INTERACT_2"/>
    <property type="match status" value="1"/>
</dbReference>
<dbReference type="RefSeq" id="WP_200463109.1">
    <property type="nucleotide sequence ID" value="NZ_JAENRR010000001.1"/>
</dbReference>
<dbReference type="InterPro" id="IPR025944">
    <property type="entry name" value="Sigma_54_int_dom_CS"/>
</dbReference>
<dbReference type="Pfam" id="PF00072">
    <property type="entry name" value="Response_reg"/>
    <property type="match status" value="1"/>
</dbReference>
<dbReference type="EMBL" id="JAENRR010000001">
    <property type="protein sequence ID" value="MBK3515885.1"/>
    <property type="molecule type" value="Genomic_DNA"/>
</dbReference>
<name>A0ABS1HE39_9BACT</name>
<dbReference type="PROSITE" id="PS00675">
    <property type="entry name" value="SIGMA54_INTERACT_1"/>
    <property type="match status" value="1"/>
</dbReference>
<keyword evidence="10" id="KW-1185">Reference proteome</keyword>
<gene>
    <name evidence="9" type="ORF">JIV24_00935</name>
</gene>
<dbReference type="PRINTS" id="PR01590">
    <property type="entry name" value="HTHFIS"/>
</dbReference>
<dbReference type="Pfam" id="PF25601">
    <property type="entry name" value="AAA_lid_14"/>
    <property type="match status" value="1"/>
</dbReference>
<dbReference type="Gene3D" id="1.10.8.60">
    <property type="match status" value="1"/>
</dbReference>
<dbReference type="Pfam" id="PF00158">
    <property type="entry name" value="Sigma54_activat"/>
    <property type="match status" value="1"/>
</dbReference>
<evidence type="ECO:0000313" key="10">
    <source>
        <dbReference type="Proteomes" id="UP000605676"/>
    </source>
</evidence>
<evidence type="ECO:0000259" key="7">
    <source>
        <dbReference type="PROSITE" id="PS50045"/>
    </source>
</evidence>
<evidence type="ECO:0000256" key="1">
    <source>
        <dbReference type="ARBA" id="ARBA00022741"/>
    </source>
</evidence>
<evidence type="ECO:0000256" key="5">
    <source>
        <dbReference type="ARBA" id="ARBA00023163"/>
    </source>
</evidence>
<dbReference type="SMART" id="SM00448">
    <property type="entry name" value="REC"/>
    <property type="match status" value="1"/>
</dbReference>
<comment type="caution">
    <text evidence="9">The sequence shown here is derived from an EMBL/GenBank/DDBJ whole genome shotgun (WGS) entry which is preliminary data.</text>
</comment>
<dbReference type="InterPro" id="IPR025943">
    <property type="entry name" value="Sigma_54_int_dom_ATP-bd_2"/>
</dbReference>
<feature type="modified residue" description="4-aspartylphosphate" evidence="6">
    <location>
        <position position="54"/>
    </location>
</feature>
<evidence type="ECO:0000256" key="6">
    <source>
        <dbReference type="PROSITE-ProRule" id="PRU00169"/>
    </source>
</evidence>
<dbReference type="CDD" id="cd00156">
    <property type="entry name" value="REC"/>
    <property type="match status" value="1"/>
</dbReference>
<dbReference type="SUPFAM" id="SSF52172">
    <property type="entry name" value="CheY-like"/>
    <property type="match status" value="1"/>
</dbReference>
<keyword evidence="4" id="KW-0238">DNA-binding</keyword>
<protein>
    <submittedName>
        <fullName evidence="9">Sigma-54-dependent Fis family transcriptional regulator</fullName>
    </submittedName>
</protein>
<dbReference type="Pfam" id="PF02954">
    <property type="entry name" value="HTH_8"/>
    <property type="match status" value="1"/>
</dbReference>
<dbReference type="PANTHER" id="PTHR32071">
    <property type="entry name" value="TRANSCRIPTIONAL REGULATORY PROTEIN"/>
    <property type="match status" value="1"/>
</dbReference>
<dbReference type="InterPro" id="IPR009057">
    <property type="entry name" value="Homeodomain-like_sf"/>
</dbReference>
<organism evidence="9 10">
    <name type="scientific">Carboxylicivirga marina</name>
    <dbReference type="NCBI Taxonomy" id="2800988"/>
    <lineage>
        <taxon>Bacteria</taxon>
        <taxon>Pseudomonadati</taxon>
        <taxon>Bacteroidota</taxon>
        <taxon>Bacteroidia</taxon>
        <taxon>Marinilabiliales</taxon>
        <taxon>Marinilabiliaceae</taxon>
        <taxon>Carboxylicivirga</taxon>
    </lineage>
</organism>
<keyword evidence="6" id="KW-0597">Phosphoprotein</keyword>
<proteinExistence type="predicted"/>
<keyword evidence="5" id="KW-0804">Transcription</keyword>
<dbReference type="Gene3D" id="3.40.50.300">
    <property type="entry name" value="P-loop containing nucleotide triphosphate hydrolases"/>
    <property type="match status" value="1"/>
</dbReference>
<dbReference type="Proteomes" id="UP000605676">
    <property type="component" value="Unassembled WGS sequence"/>
</dbReference>
<evidence type="ECO:0000313" key="9">
    <source>
        <dbReference type="EMBL" id="MBK3515885.1"/>
    </source>
</evidence>
<evidence type="ECO:0000256" key="2">
    <source>
        <dbReference type="ARBA" id="ARBA00022840"/>
    </source>
</evidence>
<keyword evidence="3" id="KW-0805">Transcription regulation</keyword>
<sequence length="463" mass="52646">MKSLRVLVIDDEKLIRWSFEKQLESKGYEVISAESAEEGLELFKRKGADLIFLDNHMSGMFGIELIPLLRAVDESVGIVFMTAFGTIDMAVEAMKGGASEYVSKPFNFDEINVIIDGFKKKLSLDNELQVFRRQQKEEFTFQNIIHASPKITEIITISKKLAQTDATSILILGESGTGKDVFARSIHNESKRKDKPFVTIVCSSLPDALLESELYGHEKGAFTGAVAMKKGLFEIAEGGTVFLDEIGEINQEVQVKLLNVLENRMVRRVGGSRDIQIDVRIIAATNRNLKEAVEKKTFRKDLYYRLKVFQFSLPPLKERPEDVPVLLEYFLMFFNQQFSKKIQGIDEEAKELLVNYNWPGNVRELRNVAERAVILESGEVLKKDCLPMEIRQEELVSEPEWGAGLSEYSVLVDLNKGPISLDDMEKEVLQKALLMTNRNQTKASKLLGISRDTLRYKKKKYKI</sequence>
<dbReference type="SUPFAM" id="SSF46689">
    <property type="entry name" value="Homeodomain-like"/>
    <property type="match status" value="1"/>
</dbReference>
<dbReference type="PROSITE" id="PS00688">
    <property type="entry name" value="SIGMA54_INTERACT_3"/>
    <property type="match status" value="1"/>
</dbReference>
<dbReference type="PANTHER" id="PTHR32071:SF113">
    <property type="entry name" value="ALGINATE BIOSYNTHESIS TRANSCRIPTIONAL REGULATORY PROTEIN ALGB"/>
    <property type="match status" value="1"/>
</dbReference>
<evidence type="ECO:0000256" key="3">
    <source>
        <dbReference type="ARBA" id="ARBA00023015"/>
    </source>
</evidence>
<keyword evidence="2" id="KW-0067">ATP-binding</keyword>
<dbReference type="InterPro" id="IPR027417">
    <property type="entry name" value="P-loop_NTPase"/>
</dbReference>
<keyword evidence="1" id="KW-0547">Nucleotide-binding</keyword>
<feature type="domain" description="Response regulatory" evidence="8">
    <location>
        <begin position="5"/>
        <end position="119"/>
    </location>
</feature>
<evidence type="ECO:0000256" key="4">
    <source>
        <dbReference type="ARBA" id="ARBA00023125"/>
    </source>
</evidence>
<dbReference type="InterPro" id="IPR002078">
    <property type="entry name" value="Sigma_54_int"/>
</dbReference>
<dbReference type="InterPro" id="IPR025662">
    <property type="entry name" value="Sigma_54_int_dom_ATP-bd_1"/>
</dbReference>
<dbReference type="SUPFAM" id="SSF52540">
    <property type="entry name" value="P-loop containing nucleoside triphosphate hydrolases"/>
    <property type="match status" value="1"/>
</dbReference>
<dbReference type="CDD" id="cd00009">
    <property type="entry name" value="AAA"/>
    <property type="match status" value="1"/>
</dbReference>
<dbReference type="InterPro" id="IPR003593">
    <property type="entry name" value="AAA+_ATPase"/>
</dbReference>
<dbReference type="InterPro" id="IPR002197">
    <property type="entry name" value="HTH_Fis"/>
</dbReference>
<dbReference type="PROSITE" id="PS50045">
    <property type="entry name" value="SIGMA54_INTERACT_4"/>
    <property type="match status" value="1"/>
</dbReference>
<dbReference type="InterPro" id="IPR011006">
    <property type="entry name" value="CheY-like_superfamily"/>
</dbReference>
<evidence type="ECO:0000259" key="8">
    <source>
        <dbReference type="PROSITE" id="PS50110"/>
    </source>
</evidence>
<dbReference type="InterPro" id="IPR058031">
    <property type="entry name" value="AAA_lid_NorR"/>
</dbReference>
<reference evidence="9 10" key="1">
    <citation type="submission" date="2021-01" db="EMBL/GenBank/DDBJ databases">
        <title>Carboxyliciviraga sp.nov., isolated from coastal sediments.</title>
        <authorList>
            <person name="Lu D."/>
            <person name="Zhang T."/>
        </authorList>
    </citation>
    <scope>NUCLEOTIDE SEQUENCE [LARGE SCALE GENOMIC DNA]</scope>
    <source>
        <strain evidence="9 10">N1Y132</strain>
    </source>
</reference>
<dbReference type="Gene3D" id="1.10.10.60">
    <property type="entry name" value="Homeodomain-like"/>
    <property type="match status" value="1"/>
</dbReference>